<organism evidence="3 4">
    <name type="scientific">Panicum miliaceum</name>
    <name type="common">Proso millet</name>
    <name type="synonym">Broomcorn millet</name>
    <dbReference type="NCBI Taxonomy" id="4540"/>
    <lineage>
        <taxon>Eukaryota</taxon>
        <taxon>Viridiplantae</taxon>
        <taxon>Streptophyta</taxon>
        <taxon>Embryophyta</taxon>
        <taxon>Tracheophyta</taxon>
        <taxon>Spermatophyta</taxon>
        <taxon>Magnoliopsida</taxon>
        <taxon>Liliopsida</taxon>
        <taxon>Poales</taxon>
        <taxon>Poaceae</taxon>
        <taxon>PACMAD clade</taxon>
        <taxon>Panicoideae</taxon>
        <taxon>Panicodae</taxon>
        <taxon>Paniceae</taxon>
        <taxon>Panicinae</taxon>
        <taxon>Panicum</taxon>
        <taxon>Panicum sect. Panicum</taxon>
    </lineage>
</organism>
<evidence type="ECO:0000256" key="1">
    <source>
        <dbReference type="SAM" id="MobiDB-lite"/>
    </source>
</evidence>
<accession>A0A3L6PE05</accession>
<feature type="region of interest" description="Disordered" evidence="1">
    <location>
        <begin position="161"/>
        <end position="180"/>
    </location>
</feature>
<keyword evidence="4" id="KW-1185">Reference proteome</keyword>
<comment type="caution">
    <text evidence="3">The sequence shown here is derived from an EMBL/GenBank/DDBJ whole genome shotgun (WGS) entry which is preliminary data.</text>
</comment>
<reference evidence="4" key="1">
    <citation type="journal article" date="2019" name="Nat. Commun.">
        <title>The genome of broomcorn millet.</title>
        <authorList>
            <person name="Zou C."/>
            <person name="Miki D."/>
            <person name="Li D."/>
            <person name="Tang Q."/>
            <person name="Xiao L."/>
            <person name="Rajput S."/>
            <person name="Deng P."/>
            <person name="Jia W."/>
            <person name="Huang R."/>
            <person name="Zhang M."/>
            <person name="Sun Y."/>
            <person name="Hu J."/>
            <person name="Fu X."/>
            <person name="Schnable P.S."/>
            <person name="Li F."/>
            <person name="Zhang H."/>
            <person name="Feng B."/>
            <person name="Zhu X."/>
            <person name="Liu R."/>
            <person name="Schnable J.C."/>
            <person name="Zhu J.-K."/>
            <person name="Zhang H."/>
        </authorList>
    </citation>
    <scope>NUCLEOTIDE SEQUENCE [LARGE SCALE GENOMIC DNA]</scope>
</reference>
<feature type="domain" description="Hydrophobic seed protein" evidence="2">
    <location>
        <begin position="75"/>
        <end position="126"/>
    </location>
</feature>
<protein>
    <submittedName>
        <fullName evidence="3">36.4 kDa proline-rich protein-like</fullName>
    </submittedName>
</protein>
<dbReference type="AlphaFoldDB" id="A0A3L6PE05"/>
<gene>
    <name evidence="3" type="ORF">C2845_PM10G12960</name>
</gene>
<evidence type="ECO:0000313" key="3">
    <source>
        <dbReference type="EMBL" id="RLM54636.1"/>
    </source>
</evidence>
<dbReference type="InterPro" id="IPR036312">
    <property type="entry name" value="Bifun_inhib/LTP/seed_sf"/>
</dbReference>
<evidence type="ECO:0000313" key="4">
    <source>
        <dbReference type="Proteomes" id="UP000275267"/>
    </source>
</evidence>
<dbReference type="Gene3D" id="1.10.110.10">
    <property type="entry name" value="Plant lipid-transfer and hydrophobic proteins"/>
    <property type="match status" value="1"/>
</dbReference>
<sequence>MRHAWSSVRTNHDSWWPYGEEPPDCVPPAHRDHAGGAARSGRSLPVLTTAADVCAAIPAVADIRAVPTHAGVRATIHADGQASEKCCPLLKGMADLDAAFHLCITIKAMALPVSLVLPIAIEHGLGCLTAATIPQQAPRRGPVPATVRIRATRLPGAHLRHERRGRLSRRSNMQHGLEVR</sequence>
<name>A0A3L6PE05_PANMI</name>
<dbReference type="InterPro" id="IPR027923">
    <property type="entry name" value="Hydrophob_seed_dom"/>
</dbReference>
<dbReference type="EMBL" id="PQIB02000018">
    <property type="protein sequence ID" value="RLM54636.1"/>
    <property type="molecule type" value="Genomic_DNA"/>
</dbReference>
<proteinExistence type="predicted"/>
<dbReference type="SUPFAM" id="SSF47699">
    <property type="entry name" value="Bifunctional inhibitor/lipid-transfer protein/seed storage 2S albumin"/>
    <property type="match status" value="1"/>
</dbReference>
<dbReference type="Proteomes" id="UP000275267">
    <property type="component" value="Unassembled WGS sequence"/>
</dbReference>
<evidence type="ECO:0000259" key="2">
    <source>
        <dbReference type="Pfam" id="PF14547"/>
    </source>
</evidence>
<dbReference type="Pfam" id="PF14547">
    <property type="entry name" value="Hydrophob_seed"/>
    <property type="match status" value="1"/>
</dbReference>